<organism evidence="1">
    <name type="scientific">bioreactor metagenome</name>
    <dbReference type="NCBI Taxonomy" id="1076179"/>
    <lineage>
        <taxon>unclassified sequences</taxon>
        <taxon>metagenomes</taxon>
        <taxon>ecological metagenomes</taxon>
    </lineage>
</organism>
<dbReference type="EMBL" id="VSSQ01084259">
    <property type="protein sequence ID" value="MPN32321.1"/>
    <property type="molecule type" value="Genomic_DNA"/>
</dbReference>
<proteinExistence type="predicted"/>
<name>A0A645GZT9_9ZZZZ</name>
<sequence>MIQRLEGEGGNTADKLDGSIVLVLFAYRSLGMGIVGDGARKKLVFLFHLIERGFAGSNTLFESLAFANQNSTGFGVELAFHFLGILIAPGPQVLNLLEQV</sequence>
<reference evidence="1" key="1">
    <citation type="submission" date="2019-08" db="EMBL/GenBank/DDBJ databases">
        <authorList>
            <person name="Kucharzyk K."/>
            <person name="Murdoch R.W."/>
            <person name="Higgins S."/>
            <person name="Loffler F."/>
        </authorList>
    </citation>
    <scope>NUCLEOTIDE SEQUENCE</scope>
</reference>
<evidence type="ECO:0000313" key="1">
    <source>
        <dbReference type="EMBL" id="MPN32321.1"/>
    </source>
</evidence>
<accession>A0A645GZT9</accession>
<comment type="caution">
    <text evidence="1">The sequence shown here is derived from an EMBL/GenBank/DDBJ whole genome shotgun (WGS) entry which is preliminary data.</text>
</comment>
<dbReference type="AlphaFoldDB" id="A0A645GZT9"/>
<protein>
    <submittedName>
        <fullName evidence="1">Uncharacterized protein</fullName>
    </submittedName>
</protein>
<gene>
    <name evidence="1" type="ORF">SDC9_179799</name>
</gene>